<dbReference type="GO" id="GO:0016020">
    <property type="term" value="C:membrane"/>
    <property type="evidence" value="ECO:0007669"/>
    <property type="project" value="InterPro"/>
</dbReference>
<protein>
    <submittedName>
        <fullName evidence="5">Permease of the drug/metabolite transporter (DMT) superfamily</fullName>
    </submittedName>
</protein>
<keyword evidence="3" id="KW-0812">Transmembrane</keyword>
<dbReference type="STRING" id="137733.SAMN05421767_1577"/>
<evidence type="ECO:0000313" key="6">
    <source>
        <dbReference type="Proteomes" id="UP000198556"/>
    </source>
</evidence>
<accession>A0A1H9PFB2</accession>
<feature type="domain" description="EamA" evidence="4">
    <location>
        <begin position="181"/>
        <end position="325"/>
    </location>
</feature>
<evidence type="ECO:0000256" key="3">
    <source>
        <dbReference type="SAM" id="Phobius"/>
    </source>
</evidence>
<evidence type="ECO:0000256" key="2">
    <source>
        <dbReference type="ARBA" id="ARBA00007362"/>
    </source>
</evidence>
<name>A0A1H9PFB2_9LACT</name>
<dbReference type="PANTHER" id="PTHR22911:SF137">
    <property type="entry name" value="SOLUTE CARRIER FAMILY 35 MEMBER G2-RELATED"/>
    <property type="match status" value="1"/>
</dbReference>
<reference evidence="5 6" key="1">
    <citation type="submission" date="2016-10" db="EMBL/GenBank/DDBJ databases">
        <authorList>
            <person name="de Groot N.N."/>
        </authorList>
    </citation>
    <scope>NUCLEOTIDE SEQUENCE [LARGE SCALE GENOMIC DNA]</scope>
    <source>
        <strain evidence="5 6">DSM 15827</strain>
    </source>
</reference>
<keyword evidence="3" id="KW-1133">Transmembrane helix</keyword>
<keyword evidence="3" id="KW-0472">Membrane</keyword>
<feature type="transmembrane region" description="Helical" evidence="3">
    <location>
        <begin position="225"/>
        <end position="243"/>
    </location>
</feature>
<dbReference type="EMBL" id="FOGF01000057">
    <property type="protein sequence ID" value="SER46838.1"/>
    <property type="molecule type" value="Genomic_DNA"/>
</dbReference>
<evidence type="ECO:0000256" key="1">
    <source>
        <dbReference type="ARBA" id="ARBA00004127"/>
    </source>
</evidence>
<feature type="transmembrane region" description="Helical" evidence="3">
    <location>
        <begin position="123"/>
        <end position="145"/>
    </location>
</feature>
<feature type="transmembrane region" description="Helical" evidence="3">
    <location>
        <begin position="98"/>
        <end position="117"/>
    </location>
</feature>
<feature type="transmembrane region" description="Helical" evidence="3">
    <location>
        <begin position="12"/>
        <end position="30"/>
    </location>
</feature>
<evidence type="ECO:0000259" key="4">
    <source>
        <dbReference type="Pfam" id="PF00892"/>
    </source>
</evidence>
<feature type="domain" description="EamA" evidence="4">
    <location>
        <begin position="55"/>
        <end position="167"/>
    </location>
</feature>
<feature type="transmembrane region" description="Helical" evidence="3">
    <location>
        <begin position="285"/>
        <end position="305"/>
    </location>
</feature>
<feature type="transmembrane region" description="Helical" evidence="3">
    <location>
        <begin position="311"/>
        <end position="330"/>
    </location>
</feature>
<dbReference type="PANTHER" id="PTHR22911">
    <property type="entry name" value="ACYL-MALONYL CONDENSING ENZYME-RELATED"/>
    <property type="match status" value="1"/>
</dbReference>
<feature type="transmembrane region" description="Helical" evidence="3">
    <location>
        <begin position="255"/>
        <end position="273"/>
    </location>
</feature>
<feature type="transmembrane region" description="Helical" evidence="3">
    <location>
        <begin position="154"/>
        <end position="173"/>
    </location>
</feature>
<dbReference type="InterPro" id="IPR000620">
    <property type="entry name" value="EamA_dom"/>
</dbReference>
<sequence length="335" mass="36028">METEKKRFKKGIAFGVLVGIAWGLDGVLMGKVGQAELFTDKAYALSKGLSELSFDFSPLVTAFFHESFCFMWVALYLLCRKQLKAVFHLLFKTKKGRAAAIAALVGSPIGMSAYLLAINYATAPYASSIAVTYPGVGAILSYLILKEKLNYKSAIGIGISLFGSFMLGFNPSAGVPDTFFKGILFAIVAVFGWALEGVIIGYAMKHIKGEDDVVAEPQQFLCLRYFVSMIAYSVVILPVIGGYPMAQEVVSSGMVFKYAGIAILGAITYLSWYKAVDLVGAAMGTALNSTAALWVLVFSALLFGQTITLNLAIWGIIIVAGVFIFALGPLTEKNK</sequence>
<feature type="transmembrane region" description="Helical" evidence="3">
    <location>
        <begin position="56"/>
        <end position="78"/>
    </location>
</feature>
<comment type="subcellular location">
    <subcellularLocation>
        <location evidence="1">Endomembrane system</location>
        <topology evidence="1">Multi-pass membrane protein</topology>
    </subcellularLocation>
</comment>
<keyword evidence="6" id="KW-1185">Reference proteome</keyword>
<dbReference type="Proteomes" id="UP000198556">
    <property type="component" value="Unassembled WGS sequence"/>
</dbReference>
<dbReference type="RefSeq" id="WP_089747967.1">
    <property type="nucleotide sequence ID" value="NZ_FOGF01000057.1"/>
</dbReference>
<comment type="similarity">
    <text evidence="2">Belongs to the EamA transporter family.</text>
</comment>
<feature type="transmembrane region" description="Helical" evidence="3">
    <location>
        <begin position="179"/>
        <end position="204"/>
    </location>
</feature>
<dbReference type="SUPFAM" id="SSF103481">
    <property type="entry name" value="Multidrug resistance efflux transporter EmrE"/>
    <property type="match status" value="2"/>
</dbReference>
<dbReference type="InterPro" id="IPR037185">
    <property type="entry name" value="EmrE-like"/>
</dbReference>
<evidence type="ECO:0000313" key="5">
    <source>
        <dbReference type="EMBL" id="SER46838.1"/>
    </source>
</evidence>
<dbReference type="AlphaFoldDB" id="A0A1H9PFB2"/>
<gene>
    <name evidence="5" type="ORF">SAMN05421767_1577</name>
</gene>
<organism evidence="5 6">
    <name type="scientific">Granulicatella balaenopterae</name>
    <dbReference type="NCBI Taxonomy" id="137733"/>
    <lineage>
        <taxon>Bacteria</taxon>
        <taxon>Bacillati</taxon>
        <taxon>Bacillota</taxon>
        <taxon>Bacilli</taxon>
        <taxon>Lactobacillales</taxon>
        <taxon>Carnobacteriaceae</taxon>
        <taxon>Granulicatella</taxon>
    </lineage>
</organism>
<dbReference type="OrthoDB" id="5604143at2"/>
<proteinExistence type="inferred from homology"/>
<dbReference type="Pfam" id="PF00892">
    <property type="entry name" value="EamA"/>
    <property type="match status" value="2"/>
</dbReference>